<proteinExistence type="predicted"/>
<reference evidence="2 3" key="1">
    <citation type="submission" date="2020-10" db="EMBL/GenBank/DDBJ databases">
        <title>The Coptis chinensis genome and diversification of protoberbering-type alkaloids.</title>
        <authorList>
            <person name="Wang B."/>
            <person name="Shu S."/>
            <person name="Song C."/>
            <person name="Liu Y."/>
        </authorList>
    </citation>
    <scope>NUCLEOTIDE SEQUENCE [LARGE SCALE GENOMIC DNA]</scope>
    <source>
        <strain evidence="2">HL-2020</strain>
        <tissue evidence="2">Leaf</tissue>
    </source>
</reference>
<keyword evidence="3" id="KW-1185">Reference proteome</keyword>
<evidence type="ECO:0000313" key="2">
    <source>
        <dbReference type="EMBL" id="KAF9590128.1"/>
    </source>
</evidence>
<name>A0A835H3Q8_9MAGN</name>
<gene>
    <name evidence="2" type="ORF">IFM89_031732</name>
</gene>
<organism evidence="2 3">
    <name type="scientific">Coptis chinensis</name>
    <dbReference type="NCBI Taxonomy" id="261450"/>
    <lineage>
        <taxon>Eukaryota</taxon>
        <taxon>Viridiplantae</taxon>
        <taxon>Streptophyta</taxon>
        <taxon>Embryophyta</taxon>
        <taxon>Tracheophyta</taxon>
        <taxon>Spermatophyta</taxon>
        <taxon>Magnoliopsida</taxon>
        <taxon>Ranunculales</taxon>
        <taxon>Ranunculaceae</taxon>
        <taxon>Coptidoideae</taxon>
        <taxon>Coptis</taxon>
    </lineage>
</organism>
<dbReference type="AlphaFoldDB" id="A0A835H3Q8"/>
<comment type="caution">
    <text evidence="2">The sequence shown here is derived from an EMBL/GenBank/DDBJ whole genome shotgun (WGS) entry which is preliminary data.</text>
</comment>
<feature type="region of interest" description="Disordered" evidence="1">
    <location>
        <begin position="1"/>
        <end position="38"/>
    </location>
</feature>
<dbReference type="EMBL" id="JADFTS010000009">
    <property type="protein sequence ID" value="KAF9590128.1"/>
    <property type="molecule type" value="Genomic_DNA"/>
</dbReference>
<evidence type="ECO:0000256" key="1">
    <source>
        <dbReference type="SAM" id="MobiDB-lite"/>
    </source>
</evidence>
<dbReference type="Proteomes" id="UP000631114">
    <property type="component" value="Unassembled WGS sequence"/>
</dbReference>
<sequence length="146" mass="15994">MDLKDLSDDECGGEDEIKGQVPPPEGASFFHTGYNPGSPDDTFVKLVRILSLLAGMGDSGGRQRDDKFGEDVLIAMLAEGGSMGQGAHKATAIKNKEQHCSLEELYEGTTEKMKMLEIKPKSYCSLEELYKGATEKMKMLKIKSRS</sequence>
<protein>
    <submittedName>
        <fullName evidence="2">Uncharacterized protein</fullName>
    </submittedName>
</protein>
<accession>A0A835H3Q8</accession>
<evidence type="ECO:0000313" key="3">
    <source>
        <dbReference type="Proteomes" id="UP000631114"/>
    </source>
</evidence>